<name>A0A9N9IMC0_FUNMO</name>
<evidence type="ECO:0000313" key="2">
    <source>
        <dbReference type="Proteomes" id="UP000789375"/>
    </source>
</evidence>
<evidence type="ECO:0000313" key="1">
    <source>
        <dbReference type="EMBL" id="CAG8740739.1"/>
    </source>
</evidence>
<comment type="caution">
    <text evidence="1">The sequence shown here is derived from an EMBL/GenBank/DDBJ whole genome shotgun (WGS) entry which is preliminary data.</text>
</comment>
<protein>
    <submittedName>
        <fullName evidence="1">4893_t:CDS:1</fullName>
    </submittedName>
</protein>
<dbReference type="Proteomes" id="UP000789375">
    <property type="component" value="Unassembled WGS sequence"/>
</dbReference>
<feature type="non-terminal residue" evidence="1">
    <location>
        <position position="56"/>
    </location>
</feature>
<organism evidence="1 2">
    <name type="scientific">Funneliformis mosseae</name>
    <name type="common">Endomycorrhizal fungus</name>
    <name type="synonym">Glomus mosseae</name>
    <dbReference type="NCBI Taxonomy" id="27381"/>
    <lineage>
        <taxon>Eukaryota</taxon>
        <taxon>Fungi</taxon>
        <taxon>Fungi incertae sedis</taxon>
        <taxon>Mucoromycota</taxon>
        <taxon>Glomeromycotina</taxon>
        <taxon>Glomeromycetes</taxon>
        <taxon>Glomerales</taxon>
        <taxon>Glomeraceae</taxon>
        <taxon>Funneliformis</taxon>
    </lineage>
</organism>
<accession>A0A9N9IMC0</accession>
<gene>
    <name evidence="1" type="ORF">FMOSSE_LOCUS16133</name>
</gene>
<dbReference type="AlphaFoldDB" id="A0A9N9IMC0"/>
<sequence>MLDLKENSEIYITKQITIKTVLHSLTPIEYIPISKDEVVIVYYVERWQDINVTFAD</sequence>
<reference evidence="1" key="1">
    <citation type="submission" date="2021-06" db="EMBL/GenBank/DDBJ databases">
        <authorList>
            <person name="Kallberg Y."/>
            <person name="Tangrot J."/>
            <person name="Rosling A."/>
        </authorList>
    </citation>
    <scope>NUCLEOTIDE SEQUENCE</scope>
    <source>
        <strain evidence="1">87-6 pot B 2015</strain>
    </source>
</reference>
<proteinExistence type="predicted"/>
<keyword evidence="2" id="KW-1185">Reference proteome</keyword>
<dbReference type="EMBL" id="CAJVPP010020577">
    <property type="protein sequence ID" value="CAG8740739.1"/>
    <property type="molecule type" value="Genomic_DNA"/>
</dbReference>